<dbReference type="Pfam" id="PF00440">
    <property type="entry name" value="TetR_N"/>
    <property type="match status" value="1"/>
</dbReference>
<feature type="DNA-binding region" description="H-T-H motif" evidence="2">
    <location>
        <begin position="29"/>
        <end position="48"/>
    </location>
</feature>
<keyword evidence="3" id="KW-0472">Membrane</keyword>
<keyword evidence="3" id="KW-1133">Transmembrane helix</keyword>
<evidence type="ECO:0000313" key="6">
    <source>
        <dbReference type="Proteomes" id="UP000664545"/>
    </source>
</evidence>
<comment type="caution">
    <text evidence="5">The sequence shown here is derived from an EMBL/GenBank/DDBJ whole genome shotgun (WGS) entry which is preliminary data.</text>
</comment>
<dbReference type="RefSeq" id="WP_206582417.1">
    <property type="nucleotide sequence ID" value="NZ_JAFJZZ010000003.1"/>
</dbReference>
<dbReference type="Pfam" id="PF14278">
    <property type="entry name" value="TetR_C_8"/>
    <property type="match status" value="1"/>
</dbReference>
<keyword evidence="3" id="KW-0812">Transmembrane</keyword>
<dbReference type="AlphaFoldDB" id="A0A939D9E4"/>
<evidence type="ECO:0000256" key="1">
    <source>
        <dbReference type="ARBA" id="ARBA00023125"/>
    </source>
</evidence>
<accession>A0A939D9E4</accession>
<dbReference type="InterPro" id="IPR039532">
    <property type="entry name" value="TetR_C_Firmicutes"/>
</dbReference>
<dbReference type="PANTHER" id="PTHR43479">
    <property type="entry name" value="ACREF/ENVCD OPERON REPRESSOR-RELATED"/>
    <property type="match status" value="1"/>
</dbReference>
<evidence type="ECO:0000256" key="3">
    <source>
        <dbReference type="SAM" id="Phobius"/>
    </source>
</evidence>
<dbReference type="InterPro" id="IPR009057">
    <property type="entry name" value="Homeodomain-like_sf"/>
</dbReference>
<evidence type="ECO:0000313" key="5">
    <source>
        <dbReference type="EMBL" id="MBN7773586.1"/>
    </source>
</evidence>
<reference evidence="5" key="1">
    <citation type="submission" date="2021-02" db="EMBL/GenBank/DDBJ databases">
        <title>Abyssanaerobacter marinus gen.nov., sp., nov, anaerobic bacterium isolated from the Onnuri vent field of Indian Ocean and suggestion of Mogibacteriaceae fam. nov., and proposal of reclassification of ambiguous this family's genus member.</title>
        <authorList>
            <person name="Kim Y.J."/>
            <person name="Yang J.-A."/>
        </authorList>
    </citation>
    <scope>NUCLEOTIDE SEQUENCE</scope>
    <source>
        <strain evidence="5">DSM 2634</strain>
    </source>
</reference>
<dbReference type="SUPFAM" id="SSF46689">
    <property type="entry name" value="Homeodomain-like"/>
    <property type="match status" value="1"/>
</dbReference>
<feature type="domain" description="HTH tetR-type" evidence="4">
    <location>
        <begin position="6"/>
        <end position="66"/>
    </location>
</feature>
<dbReference type="InterPro" id="IPR050624">
    <property type="entry name" value="HTH-type_Tx_Regulator"/>
</dbReference>
<keyword evidence="1 2" id="KW-0238">DNA-binding</keyword>
<evidence type="ECO:0000259" key="4">
    <source>
        <dbReference type="PROSITE" id="PS50977"/>
    </source>
</evidence>
<dbReference type="EMBL" id="JAFJZZ010000003">
    <property type="protein sequence ID" value="MBN7773586.1"/>
    <property type="molecule type" value="Genomic_DNA"/>
</dbReference>
<sequence length="191" mass="22114">MDRRIKKSKEAIIDAFVSLMTEKNFDQITINEIADRANVNRGTVYLHYVDKYDLLDQCIETHLNQLFISCLPDINSTDFTSESSLLRTFEYLEQHSLFYSTMLTNKGVPAFRNRLLTMAVESLDSQIVVKDIHNGLNKEILIQFLASAAVGLLEWWITHSMPYPAMEMVKQFSLLLEQFQLADQFSDYNKS</sequence>
<protein>
    <submittedName>
        <fullName evidence="5">TetR/AcrR family transcriptional regulator</fullName>
    </submittedName>
</protein>
<evidence type="ECO:0000256" key="2">
    <source>
        <dbReference type="PROSITE-ProRule" id="PRU00335"/>
    </source>
</evidence>
<name>A0A939D9E4_CLOAM</name>
<gene>
    <name evidence="5" type="ORF">JYB65_09450</name>
</gene>
<dbReference type="PRINTS" id="PR00455">
    <property type="entry name" value="HTHTETR"/>
</dbReference>
<dbReference type="Proteomes" id="UP000664545">
    <property type="component" value="Unassembled WGS sequence"/>
</dbReference>
<organism evidence="5 6">
    <name type="scientific">Clostridium aminobutyricum</name>
    <dbReference type="NCBI Taxonomy" id="33953"/>
    <lineage>
        <taxon>Bacteria</taxon>
        <taxon>Bacillati</taxon>
        <taxon>Bacillota</taxon>
        <taxon>Clostridia</taxon>
        <taxon>Eubacteriales</taxon>
        <taxon>Clostridiaceae</taxon>
        <taxon>Clostridium</taxon>
    </lineage>
</organism>
<proteinExistence type="predicted"/>
<feature type="transmembrane region" description="Helical" evidence="3">
    <location>
        <begin position="140"/>
        <end position="158"/>
    </location>
</feature>
<keyword evidence="6" id="KW-1185">Reference proteome</keyword>
<dbReference type="PANTHER" id="PTHR43479:SF7">
    <property type="entry name" value="TETR-FAMILY TRANSCRIPTIONAL REGULATOR"/>
    <property type="match status" value="1"/>
</dbReference>
<dbReference type="GO" id="GO:0003677">
    <property type="term" value="F:DNA binding"/>
    <property type="evidence" value="ECO:0007669"/>
    <property type="project" value="UniProtKB-UniRule"/>
</dbReference>
<dbReference type="InterPro" id="IPR001647">
    <property type="entry name" value="HTH_TetR"/>
</dbReference>
<dbReference type="Gene3D" id="1.10.357.10">
    <property type="entry name" value="Tetracycline Repressor, domain 2"/>
    <property type="match status" value="1"/>
</dbReference>
<dbReference type="PROSITE" id="PS50977">
    <property type="entry name" value="HTH_TETR_2"/>
    <property type="match status" value="1"/>
</dbReference>